<evidence type="ECO:0000313" key="2">
    <source>
        <dbReference type="Proteomes" id="UP001320272"/>
    </source>
</evidence>
<reference evidence="1 2" key="1">
    <citation type="journal article" date="2021" name="Front. Microbiol.">
        <title>Aerobic Denitrification and Heterotrophic Sulfur Oxidation in the Genus Halomonas Revealed by Six Novel Species Characterizations and Genome-Based Analysis.</title>
        <authorList>
            <person name="Wang L."/>
            <person name="Shao Z."/>
        </authorList>
    </citation>
    <scope>NUCLEOTIDE SEQUENCE [LARGE SCALE GENOMIC DNA]</scope>
    <source>
        <strain evidence="1 2">MCCC 1A11058</strain>
    </source>
</reference>
<organism evidence="1 2">
    <name type="scientific">Billgrantia aerodenitrificans</name>
    <dbReference type="NCBI Taxonomy" id="2733483"/>
    <lineage>
        <taxon>Bacteria</taxon>
        <taxon>Pseudomonadati</taxon>
        <taxon>Pseudomonadota</taxon>
        <taxon>Gammaproteobacteria</taxon>
        <taxon>Oceanospirillales</taxon>
        <taxon>Halomonadaceae</taxon>
        <taxon>Billgrantia</taxon>
    </lineage>
</organism>
<keyword evidence="2" id="KW-1185">Reference proteome</keyword>
<sequence>MLGLSGYQSALVNERLAGNHRAASLAQMGAEEAVSYAWGEGGEHLTSADFVPTTSLQPLTAQNWASFYPGSRAGPCRGNLRCPFRYVSAPLTPSS</sequence>
<proteinExistence type="predicted"/>
<gene>
    <name evidence="1" type="ORF">HOP59_23055</name>
</gene>
<accession>A0ABS9B036</accession>
<dbReference type="RefSeq" id="WP_234255697.1">
    <property type="nucleotide sequence ID" value="NZ_JABFTV010000021.1"/>
</dbReference>
<dbReference type="EMBL" id="JABFTV010000021">
    <property type="protein sequence ID" value="MCE8027010.1"/>
    <property type="molecule type" value="Genomic_DNA"/>
</dbReference>
<name>A0ABS9B036_9GAMM</name>
<comment type="caution">
    <text evidence="1">The sequence shown here is derived from an EMBL/GenBank/DDBJ whole genome shotgun (WGS) entry which is preliminary data.</text>
</comment>
<dbReference type="Proteomes" id="UP001320272">
    <property type="component" value="Unassembled WGS sequence"/>
</dbReference>
<evidence type="ECO:0000313" key="1">
    <source>
        <dbReference type="EMBL" id="MCE8027010.1"/>
    </source>
</evidence>
<protein>
    <submittedName>
        <fullName evidence="1">Uncharacterized protein</fullName>
    </submittedName>
</protein>